<accession>A0ABT3EDQ6</accession>
<feature type="signal peptide" evidence="1">
    <location>
        <begin position="1"/>
        <end position="18"/>
    </location>
</feature>
<dbReference type="EMBL" id="JAPCIO010000001">
    <property type="protein sequence ID" value="MCW1146688.1"/>
    <property type="molecule type" value="Genomic_DNA"/>
</dbReference>
<dbReference type="SMART" id="SM00014">
    <property type="entry name" value="acidPPc"/>
    <property type="match status" value="1"/>
</dbReference>
<dbReference type="SUPFAM" id="SSF48317">
    <property type="entry name" value="Acid phosphatase/Vanadium-dependent haloperoxidase"/>
    <property type="match status" value="1"/>
</dbReference>
<dbReference type="Proteomes" id="UP001165677">
    <property type="component" value="Unassembled WGS sequence"/>
</dbReference>
<dbReference type="InterPro" id="IPR000326">
    <property type="entry name" value="PAP2/HPO"/>
</dbReference>
<gene>
    <name evidence="3" type="ORF">OJ995_00440</name>
</gene>
<dbReference type="Gene3D" id="1.20.144.10">
    <property type="entry name" value="Phosphatidic acid phosphatase type 2/haloperoxidase"/>
    <property type="match status" value="1"/>
</dbReference>
<evidence type="ECO:0000256" key="1">
    <source>
        <dbReference type="SAM" id="SignalP"/>
    </source>
</evidence>
<organism evidence="3 4">
    <name type="scientific">Flavobacterium lacisediminis</name>
    <dbReference type="NCBI Taxonomy" id="2989705"/>
    <lineage>
        <taxon>Bacteria</taxon>
        <taxon>Pseudomonadati</taxon>
        <taxon>Bacteroidota</taxon>
        <taxon>Flavobacteriia</taxon>
        <taxon>Flavobacteriales</taxon>
        <taxon>Flavobacteriaceae</taxon>
        <taxon>Flavobacterium</taxon>
    </lineage>
</organism>
<evidence type="ECO:0000313" key="3">
    <source>
        <dbReference type="EMBL" id="MCW1146688.1"/>
    </source>
</evidence>
<dbReference type="InterPro" id="IPR036938">
    <property type="entry name" value="PAP2/HPO_sf"/>
</dbReference>
<feature type="domain" description="Phosphatidic acid phosphatase type 2/haloperoxidase" evidence="2">
    <location>
        <begin position="107"/>
        <end position="206"/>
    </location>
</feature>
<evidence type="ECO:0000313" key="4">
    <source>
        <dbReference type="Proteomes" id="UP001165677"/>
    </source>
</evidence>
<comment type="caution">
    <text evidence="3">The sequence shown here is derived from an EMBL/GenBank/DDBJ whole genome shotgun (WGS) entry which is preliminary data.</text>
</comment>
<name>A0ABT3EDQ6_9FLAO</name>
<dbReference type="Pfam" id="PF01569">
    <property type="entry name" value="PAP2"/>
    <property type="match status" value="1"/>
</dbReference>
<keyword evidence="4" id="KW-1185">Reference proteome</keyword>
<keyword evidence="1" id="KW-0732">Signal</keyword>
<protein>
    <submittedName>
        <fullName evidence="3">Phosphatase PAP2 family protein</fullName>
    </submittedName>
</protein>
<feature type="chain" id="PRO_5046585786" evidence="1">
    <location>
        <begin position="19"/>
        <end position="250"/>
    </location>
</feature>
<reference evidence="3" key="1">
    <citation type="submission" date="2022-10" db="EMBL/GenBank/DDBJ databases">
        <title>Flavobacterium sp. nov., a bacterium isolated from lake sediment.</title>
        <authorList>
            <person name="Qu J.-H."/>
        </authorList>
    </citation>
    <scope>NUCLEOTIDE SEQUENCE</scope>
    <source>
        <strain evidence="3">TH16-21</strain>
    </source>
</reference>
<dbReference type="RefSeq" id="WP_264367645.1">
    <property type="nucleotide sequence ID" value="NZ_JAPCIO010000001.1"/>
</dbReference>
<proteinExistence type="predicted"/>
<evidence type="ECO:0000259" key="2">
    <source>
        <dbReference type="SMART" id="SM00014"/>
    </source>
</evidence>
<sequence>MNKYILILFFSFSLFNYAQDSLSKVNTSSSKLKVKHFIIPTALMTTGLILRDVDLKKDVYEFHTNALGNRFRFKGDDYLQCVPTTLAVLGKNMGFQSENSWEQLCTNQIVSLTISGLISRTIKEQVNDKRPELYGVRSFPSGHTTTVFNAATLMFLEYKDDNLLFASSGYLFATATAFFRVTNEKHWVADVSFGAGLGMATAYVVHYWSPNLYKYVEKYIYKPKNNNITILPYPVIQNNNYGMGLVLNLK</sequence>